<name>A0A4R2HLE2_9ACTN</name>
<evidence type="ECO:0008006" key="5">
    <source>
        <dbReference type="Google" id="ProtNLM"/>
    </source>
</evidence>
<dbReference type="InterPro" id="IPR006311">
    <property type="entry name" value="TAT_signal"/>
</dbReference>
<feature type="chain" id="PRO_5020369443" description="DNA-binding beta-propeller fold protein YncE" evidence="2">
    <location>
        <begin position="25"/>
        <end position="637"/>
    </location>
</feature>
<dbReference type="OrthoDB" id="57332at2"/>
<organism evidence="3 4">
    <name type="scientific">Kribbella steppae</name>
    <dbReference type="NCBI Taxonomy" id="2512223"/>
    <lineage>
        <taxon>Bacteria</taxon>
        <taxon>Bacillati</taxon>
        <taxon>Actinomycetota</taxon>
        <taxon>Actinomycetes</taxon>
        <taxon>Propionibacteriales</taxon>
        <taxon>Kribbellaceae</taxon>
        <taxon>Kribbella</taxon>
    </lineage>
</organism>
<evidence type="ECO:0000256" key="2">
    <source>
        <dbReference type="SAM" id="SignalP"/>
    </source>
</evidence>
<feature type="transmembrane region" description="Helical" evidence="1">
    <location>
        <begin position="524"/>
        <end position="550"/>
    </location>
</feature>
<feature type="signal peptide" evidence="2">
    <location>
        <begin position="1"/>
        <end position="24"/>
    </location>
</feature>
<reference evidence="3 4" key="1">
    <citation type="journal article" date="2015" name="Stand. Genomic Sci.">
        <title>Genomic Encyclopedia of Bacterial and Archaeal Type Strains, Phase III: the genomes of soil and plant-associated and newly described type strains.</title>
        <authorList>
            <person name="Whitman W.B."/>
            <person name="Woyke T."/>
            <person name="Klenk H.P."/>
            <person name="Zhou Y."/>
            <person name="Lilburn T.G."/>
            <person name="Beck B.J."/>
            <person name="De Vos P."/>
            <person name="Vandamme P."/>
            <person name="Eisen J.A."/>
            <person name="Garrity G."/>
            <person name="Hugenholtz P."/>
            <person name="Kyrpides N.C."/>
        </authorList>
    </citation>
    <scope>NUCLEOTIDE SEQUENCE [LARGE SCALE GENOMIC DNA]</scope>
    <source>
        <strain evidence="3 4">VKM Ac-2572</strain>
    </source>
</reference>
<keyword evidence="1" id="KW-0812">Transmembrane</keyword>
<gene>
    <name evidence="3" type="ORF">EV652_106552</name>
</gene>
<protein>
    <recommendedName>
        <fullName evidence="5">DNA-binding beta-propeller fold protein YncE</fullName>
    </recommendedName>
</protein>
<dbReference type="Gene3D" id="2.130.10.10">
    <property type="entry name" value="YVTN repeat-like/Quinoprotein amine dehydrogenase"/>
    <property type="match status" value="2"/>
</dbReference>
<dbReference type="AlphaFoldDB" id="A0A4R2HLE2"/>
<proteinExistence type="predicted"/>
<keyword evidence="2" id="KW-0732">Signal</keyword>
<dbReference type="EMBL" id="SLWN01000006">
    <property type="protein sequence ID" value="TCO28565.1"/>
    <property type="molecule type" value="Genomic_DNA"/>
</dbReference>
<dbReference type="PANTHER" id="PTHR47197:SF3">
    <property type="entry name" value="DIHYDRO-HEME D1 DEHYDROGENASE"/>
    <property type="match status" value="1"/>
</dbReference>
<dbReference type="InterPro" id="IPR051200">
    <property type="entry name" value="Host-pathogen_enzymatic-act"/>
</dbReference>
<keyword evidence="4" id="KW-1185">Reference proteome</keyword>
<dbReference type="PROSITE" id="PS51318">
    <property type="entry name" value="TAT"/>
    <property type="match status" value="1"/>
</dbReference>
<dbReference type="Proteomes" id="UP000294508">
    <property type="component" value="Unassembled WGS sequence"/>
</dbReference>
<keyword evidence="1" id="KW-1133">Transmembrane helix</keyword>
<accession>A0A4R2HLE2</accession>
<sequence length="637" mass="67457">MIPRRRVLQLAAAATLLPPAAAHAAPTAPRGTVTDLGPASVTTPLGNADFAGSVLYAGTRGLAPNVVGSYDLAQDEVTAHFDIPTGIGIWAMCAVGTDIYIAAHGQSDLYRLDTVTSQVTKVGSYPWPYIWNIASSPDGKVYLAISDPGRVVEYDPATGTSRDLGEIVPGEAYARSVAADETTVYVGIGPRAHLIAIDRATGAKTEILPAELAARDFVASMHISDTHLAAGISSNGEALLLSKATPAEHRVIAAAGEKYITSVLLHEDHLYFAGRPSGMLYRTPIAGGDVEPLGVPQPEAATHRLLSHDGKVYGVQDGAVFVFDPATHTLDFVNLVQRGFKAAPEQPMSVHSDGKRVYVGGKGGADIHDLAAGTRSRLGIPGEPKTALTVKDTTYLGVYTQGLLYAHRPGEESAKLLGKTGNQQDRPRDLAYDHATELIAMSTQPEPGQLNGALTLHSPRTGEWTTYRGVVPRQSPYAVVCHAGVAYLGTNIQEGLGLPPATTTARLAAFDLRRRKLLWQIEPVAGAVVIPGLAFFCGSLYGITSSGWVFQYDAGRRRVTRTVRAGTKGSDMHVVDGIAYSTDGNSVYAIDLESFTVTALVSDLAGEWFGGEPKLGVDPRGAALFAVKARNLVRIQL</sequence>
<evidence type="ECO:0000313" key="3">
    <source>
        <dbReference type="EMBL" id="TCO28565.1"/>
    </source>
</evidence>
<evidence type="ECO:0000256" key="1">
    <source>
        <dbReference type="SAM" id="Phobius"/>
    </source>
</evidence>
<dbReference type="PANTHER" id="PTHR47197">
    <property type="entry name" value="PROTEIN NIRF"/>
    <property type="match status" value="1"/>
</dbReference>
<dbReference type="RefSeq" id="WP_132210735.1">
    <property type="nucleotide sequence ID" value="NZ_SLWN01000006.1"/>
</dbReference>
<dbReference type="SUPFAM" id="SSF50969">
    <property type="entry name" value="YVTN repeat-like/Quinoprotein amine dehydrogenase"/>
    <property type="match status" value="2"/>
</dbReference>
<comment type="caution">
    <text evidence="3">The sequence shown here is derived from an EMBL/GenBank/DDBJ whole genome shotgun (WGS) entry which is preliminary data.</text>
</comment>
<keyword evidence="1" id="KW-0472">Membrane</keyword>
<dbReference type="InterPro" id="IPR015943">
    <property type="entry name" value="WD40/YVTN_repeat-like_dom_sf"/>
</dbReference>
<dbReference type="InterPro" id="IPR011044">
    <property type="entry name" value="Quino_amine_DH_bsu"/>
</dbReference>
<evidence type="ECO:0000313" key="4">
    <source>
        <dbReference type="Proteomes" id="UP000294508"/>
    </source>
</evidence>